<evidence type="ECO:0008006" key="4">
    <source>
        <dbReference type="Google" id="ProtNLM"/>
    </source>
</evidence>
<accession>A0A7G5XII5</accession>
<evidence type="ECO:0000313" key="2">
    <source>
        <dbReference type="EMBL" id="QNA45288.1"/>
    </source>
</evidence>
<keyword evidence="3" id="KW-1185">Reference proteome</keyword>
<dbReference type="RefSeq" id="WP_182804207.1">
    <property type="nucleotide sequence ID" value="NZ_CP060007.1"/>
</dbReference>
<protein>
    <recommendedName>
        <fullName evidence="4">DUF4369 domain-containing protein</fullName>
    </recommendedName>
</protein>
<evidence type="ECO:0000256" key="1">
    <source>
        <dbReference type="SAM" id="SignalP"/>
    </source>
</evidence>
<feature type="signal peptide" evidence="1">
    <location>
        <begin position="1"/>
        <end position="18"/>
    </location>
</feature>
<gene>
    <name evidence="2" type="ORF">H4075_03535</name>
</gene>
<reference evidence="3" key="1">
    <citation type="submission" date="2020-08" db="EMBL/GenBank/DDBJ databases">
        <title>Lacibacter sp. S13-6-6 genome sequencing.</title>
        <authorList>
            <person name="Jin L."/>
        </authorList>
    </citation>
    <scope>NUCLEOTIDE SEQUENCE [LARGE SCALE GENOMIC DNA]</scope>
    <source>
        <strain evidence="3">S13-6-6</strain>
    </source>
</reference>
<feature type="chain" id="PRO_5028813115" description="DUF4369 domain-containing protein" evidence="1">
    <location>
        <begin position="19"/>
        <end position="263"/>
    </location>
</feature>
<dbReference type="KEGG" id="lacs:H4075_03535"/>
<proteinExistence type="predicted"/>
<keyword evidence="1" id="KW-0732">Signal</keyword>
<sequence>MRKLFFILLLLHQSFAHAGVDQKYLLYHVNKNVQRVENGKKEIARRGMFLMAPHAIIVQPQADVMLVQNDGKSLLLNKPGTYTFSRISQLFKSGTTNSLSSGFFSYVFDKFLQSENADEQQKVTAVVFRGKKAMQLPLDSSFIFSFPVTLQWKSEQKNIPYKLHIRLNKDSIDTIIRNQHSFILTEQLFKTDSSAALLAWNAIPSDAKSAVIPFLAILPAANDKEIIEQQLKQLRTAYSKDPAMLRLLERDLFERWMEVYQLR</sequence>
<evidence type="ECO:0000313" key="3">
    <source>
        <dbReference type="Proteomes" id="UP000515344"/>
    </source>
</evidence>
<dbReference type="Proteomes" id="UP000515344">
    <property type="component" value="Chromosome"/>
</dbReference>
<dbReference type="AlphaFoldDB" id="A0A7G5XII5"/>
<organism evidence="2 3">
    <name type="scientific">Lacibacter sediminis</name>
    <dbReference type="NCBI Taxonomy" id="2760713"/>
    <lineage>
        <taxon>Bacteria</taxon>
        <taxon>Pseudomonadati</taxon>
        <taxon>Bacteroidota</taxon>
        <taxon>Chitinophagia</taxon>
        <taxon>Chitinophagales</taxon>
        <taxon>Chitinophagaceae</taxon>
        <taxon>Lacibacter</taxon>
    </lineage>
</organism>
<dbReference type="EMBL" id="CP060007">
    <property type="protein sequence ID" value="QNA45288.1"/>
    <property type="molecule type" value="Genomic_DNA"/>
</dbReference>
<name>A0A7G5XII5_9BACT</name>